<reference evidence="12 13" key="1">
    <citation type="submission" date="2024-02" db="EMBL/GenBank/DDBJ databases">
        <authorList>
            <person name="Daric V."/>
            <person name="Darras S."/>
        </authorList>
    </citation>
    <scope>NUCLEOTIDE SEQUENCE [LARGE SCALE GENOMIC DNA]</scope>
</reference>
<evidence type="ECO:0000313" key="12">
    <source>
        <dbReference type="EMBL" id="CAK8696339.1"/>
    </source>
</evidence>
<dbReference type="PANTHER" id="PTHR10110">
    <property type="entry name" value="SODIUM/HYDROGEN EXCHANGER"/>
    <property type="match status" value="1"/>
</dbReference>
<evidence type="ECO:0000256" key="4">
    <source>
        <dbReference type="ARBA" id="ARBA00022989"/>
    </source>
</evidence>
<proteinExistence type="predicted"/>
<dbReference type="InterPro" id="IPR018422">
    <property type="entry name" value="Cation/H_exchanger_CPA1"/>
</dbReference>
<feature type="transmembrane region" description="Helical" evidence="9">
    <location>
        <begin position="306"/>
        <end position="330"/>
    </location>
</feature>
<evidence type="ECO:0000259" key="11">
    <source>
        <dbReference type="Pfam" id="PF00999"/>
    </source>
</evidence>
<keyword evidence="10" id="KW-0732">Signal</keyword>
<keyword evidence="2" id="KW-0813">Transport</keyword>
<feature type="signal peptide" evidence="10">
    <location>
        <begin position="1"/>
        <end position="23"/>
    </location>
</feature>
<keyword evidence="5" id="KW-0915">Sodium</keyword>
<comment type="subcellular location">
    <subcellularLocation>
        <location evidence="1">Membrane</location>
        <topology evidence="1">Multi-pass membrane protein</topology>
    </subcellularLocation>
</comment>
<evidence type="ECO:0000256" key="10">
    <source>
        <dbReference type="SAM" id="SignalP"/>
    </source>
</evidence>
<feature type="chain" id="PRO_5046142646" description="Cation/H+ exchanger transmembrane domain-containing protein" evidence="10">
    <location>
        <begin position="24"/>
        <end position="345"/>
    </location>
</feature>
<feature type="transmembrane region" description="Helical" evidence="9">
    <location>
        <begin position="133"/>
        <end position="154"/>
    </location>
</feature>
<sequence length="345" mass="37360">MMVYLKICIFGIVLFLHCLIVNSEPSSTNEQASIQNARSTNQEKETDSGVNATNVVEVVNDKHNATIEIPSEESDKAKAEHVIEQIPAGHVAEEQQQSDSMKIFFILIVLALCILLTHVLLRFNFHFLPESIAVVFLGAAIGGIVKIMQTAGLGDWLAEEMLSPNTFFLMLLPPIIFEAGYNLHKGNFFQNFGSILLFAVFGTLISAMVVGGGIYLMGVAGIAYNLTLTDSFAFGSLVSAVDPVATIAIFKALNVDPTLNMLVFGESILNDAVSIVLTNTFQELQTDTITKDATKSSAFFIAVGNFLRMMVGSTVVGVLIGLVSALISFLHIQKLLQCNNTGNIF</sequence>
<dbReference type="PANTHER" id="PTHR10110:SF187">
    <property type="entry name" value="SODIUM_HYDROGEN EXCHANGER"/>
    <property type="match status" value="1"/>
</dbReference>
<keyword evidence="13" id="KW-1185">Reference proteome</keyword>
<evidence type="ECO:0000256" key="3">
    <source>
        <dbReference type="ARBA" id="ARBA00022692"/>
    </source>
</evidence>
<protein>
    <recommendedName>
        <fullName evidence="11">Cation/H+ exchanger transmembrane domain-containing protein</fullName>
    </recommendedName>
</protein>
<dbReference type="Gene3D" id="6.10.140.1330">
    <property type="match status" value="1"/>
</dbReference>
<accession>A0ABP0GX83</accession>
<keyword evidence="4 9" id="KW-1133">Transmembrane helix</keyword>
<dbReference type="InterPro" id="IPR004709">
    <property type="entry name" value="NaH_exchanger"/>
</dbReference>
<evidence type="ECO:0000256" key="7">
    <source>
        <dbReference type="ARBA" id="ARBA00023136"/>
    </source>
</evidence>
<feature type="domain" description="Cation/H+ exchanger transmembrane" evidence="11">
    <location>
        <begin position="112"/>
        <end position="330"/>
    </location>
</feature>
<dbReference type="EMBL" id="CAWYQH010000152">
    <property type="protein sequence ID" value="CAK8696339.1"/>
    <property type="molecule type" value="Genomic_DNA"/>
</dbReference>
<dbReference type="InterPro" id="IPR006153">
    <property type="entry name" value="Cation/H_exchanger_TM"/>
</dbReference>
<keyword evidence="6" id="KW-0406">Ion transport</keyword>
<evidence type="ECO:0000313" key="13">
    <source>
        <dbReference type="Proteomes" id="UP001642483"/>
    </source>
</evidence>
<keyword evidence="7 9" id="KW-0472">Membrane</keyword>
<gene>
    <name evidence="12" type="ORF">CVLEPA_LOCUS29498</name>
</gene>
<dbReference type="Proteomes" id="UP001642483">
    <property type="component" value="Unassembled WGS sequence"/>
</dbReference>
<evidence type="ECO:0000256" key="8">
    <source>
        <dbReference type="ARBA" id="ARBA00023201"/>
    </source>
</evidence>
<evidence type="ECO:0000256" key="1">
    <source>
        <dbReference type="ARBA" id="ARBA00004141"/>
    </source>
</evidence>
<organism evidence="12 13">
    <name type="scientific">Clavelina lepadiformis</name>
    <name type="common">Light-bulb sea squirt</name>
    <name type="synonym">Ascidia lepadiformis</name>
    <dbReference type="NCBI Taxonomy" id="159417"/>
    <lineage>
        <taxon>Eukaryota</taxon>
        <taxon>Metazoa</taxon>
        <taxon>Chordata</taxon>
        <taxon>Tunicata</taxon>
        <taxon>Ascidiacea</taxon>
        <taxon>Aplousobranchia</taxon>
        <taxon>Clavelinidae</taxon>
        <taxon>Clavelina</taxon>
    </lineage>
</organism>
<feature type="transmembrane region" description="Helical" evidence="9">
    <location>
        <begin position="103"/>
        <end position="121"/>
    </location>
</feature>
<evidence type="ECO:0000256" key="2">
    <source>
        <dbReference type="ARBA" id="ARBA00022448"/>
    </source>
</evidence>
<dbReference type="PRINTS" id="PR01084">
    <property type="entry name" value="NAHEXCHNGR"/>
</dbReference>
<dbReference type="Pfam" id="PF00999">
    <property type="entry name" value="Na_H_Exchanger"/>
    <property type="match status" value="1"/>
</dbReference>
<evidence type="ECO:0000256" key="9">
    <source>
        <dbReference type="SAM" id="Phobius"/>
    </source>
</evidence>
<keyword evidence="8" id="KW-0739">Sodium transport</keyword>
<evidence type="ECO:0000256" key="6">
    <source>
        <dbReference type="ARBA" id="ARBA00023065"/>
    </source>
</evidence>
<feature type="transmembrane region" description="Helical" evidence="9">
    <location>
        <begin position="195"/>
        <end position="224"/>
    </location>
</feature>
<name>A0ABP0GX83_CLALP</name>
<comment type="caution">
    <text evidence="12">The sequence shown here is derived from an EMBL/GenBank/DDBJ whole genome shotgun (WGS) entry which is preliminary data.</text>
</comment>
<feature type="transmembrane region" description="Helical" evidence="9">
    <location>
        <begin position="166"/>
        <end position="183"/>
    </location>
</feature>
<keyword evidence="3 9" id="KW-0812">Transmembrane</keyword>
<evidence type="ECO:0000256" key="5">
    <source>
        <dbReference type="ARBA" id="ARBA00023053"/>
    </source>
</evidence>